<protein>
    <submittedName>
        <fullName evidence="1">Uncharacterized protein</fullName>
    </submittedName>
</protein>
<accession>A0A2K6T8X9</accession>
<reference evidence="1" key="1">
    <citation type="submission" date="2025-08" db="UniProtKB">
        <authorList>
            <consortium name="Ensembl"/>
        </authorList>
    </citation>
    <scope>IDENTIFICATION</scope>
</reference>
<dbReference type="AlphaFoldDB" id="A0A2K6T8X9"/>
<evidence type="ECO:0000313" key="2">
    <source>
        <dbReference type="Proteomes" id="UP000233220"/>
    </source>
</evidence>
<keyword evidence="2" id="KW-1185">Reference proteome</keyword>
<organism evidence="1 2">
    <name type="scientific">Saimiri boliviensis boliviensis</name>
    <name type="common">Bolivian squirrel monkey</name>
    <dbReference type="NCBI Taxonomy" id="39432"/>
    <lineage>
        <taxon>Eukaryota</taxon>
        <taxon>Metazoa</taxon>
        <taxon>Chordata</taxon>
        <taxon>Craniata</taxon>
        <taxon>Vertebrata</taxon>
        <taxon>Euteleostomi</taxon>
        <taxon>Mammalia</taxon>
        <taxon>Eutheria</taxon>
        <taxon>Euarchontoglires</taxon>
        <taxon>Primates</taxon>
        <taxon>Haplorrhini</taxon>
        <taxon>Platyrrhini</taxon>
        <taxon>Cebidae</taxon>
        <taxon>Saimiriinae</taxon>
        <taxon>Saimiri</taxon>
    </lineage>
</organism>
<name>A0A2K6T8X9_SAIBB</name>
<proteinExistence type="predicted"/>
<evidence type="ECO:0000313" key="1">
    <source>
        <dbReference type="Ensembl" id="ENSSBOP00000016091.1"/>
    </source>
</evidence>
<dbReference type="GeneTree" id="ENSGT00910000148579"/>
<dbReference type="Proteomes" id="UP000233220">
    <property type="component" value="Unplaced"/>
</dbReference>
<dbReference type="Ensembl" id="ENSSBOT00000032896.1">
    <property type="protein sequence ID" value="ENSSBOP00000016091.1"/>
    <property type="gene ID" value="ENSSBOG00000024743.1"/>
</dbReference>
<reference evidence="1" key="2">
    <citation type="submission" date="2025-09" db="UniProtKB">
        <authorList>
            <consortium name="Ensembl"/>
        </authorList>
    </citation>
    <scope>IDENTIFICATION</scope>
</reference>
<sequence>KKRKTKTLSEGGGVLAEQRGSRSSLLILVFTIETTAACTDHFGW</sequence>